<dbReference type="Proteomes" id="UP000017429">
    <property type="component" value="Chromosome"/>
</dbReference>
<evidence type="ECO:0000256" key="2">
    <source>
        <dbReference type="ARBA" id="ARBA00006337"/>
    </source>
</evidence>
<dbReference type="Gene3D" id="3.10.580.10">
    <property type="entry name" value="CBS-domain"/>
    <property type="match status" value="1"/>
</dbReference>
<dbReference type="PROSITE" id="PS51371">
    <property type="entry name" value="CBS"/>
    <property type="match status" value="2"/>
</dbReference>
<keyword evidence="4" id="KW-0812">Transmembrane</keyword>
<evidence type="ECO:0000256" key="1">
    <source>
        <dbReference type="ARBA" id="ARBA00004651"/>
    </source>
</evidence>
<dbReference type="GO" id="GO:0050660">
    <property type="term" value="F:flavin adenine dinucleotide binding"/>
    <property type="evidence" value="ECO:0007669"/>
    <property type="project" value="InterPro"/>
</dbReference>
<dbReference type="InterPro" id="IPR016169">
    <property type="entry name" value="FAD-bd_PCMH_sub2"/>
</dbReference>
<dbReference type="Pfam" id="PF00571">
    <property type="entry name" value="CBS"/>
    <property type="match status" value="2"/>
</dbReference>
<comment type="similarity">
    <text evidence="2">Belongs to the UPF0053 family.</text>
</comment>
<keyword evidence="6" id="KW-1133">Transmembrane helix</keyword>
<dbReference type="CDD" id="cd04590">
    <property type="entry name" value="CBS_pair_CorC_HlyC_assoc"/>
    <property type="match status" value="1"/>
</dbReference>
<dbReference type="Pfam" id="PF03471">
    <property type="entry name" value="CorC_HlyC"/>
    <property type="match status" value="1"/>
</dbReference>
<dbReference type="Pfam" id="PF01595">
    <property type="entry name" value="CNNM"/>
    <property type="match status" value="1"/>
</dbReference>
<proteinExistence type="inferred from homology"/>
<reference evidence="9" key="1">
    <citation type="journal article" date="2014" name="Genome Announc.">
        <title>Draft genome sequences of the altered schaedler flora, a defined bacterial community from gnotobiotic mice.</title>
        <authorList>
            <person name="Wannemuehler M.J."/>
            <person name="Overstreet A.M."/>
            <person name="Ward D.V."/>
            <person name="Phillips G.J."/>
        </authorList>
    </citation>
    <scope>NUCLEOTIDE SEQUENCE</scope>
    <source>
        <strain evidence="9">ASF457</strain>
    </source>
</reference>
<dbReference type="OrthoDB" id="9798188at2"/>
<dbReference type="InterPro" id="IPR002550">
    <property type="entry name" value="CNNM"/>
</dbReference>
<evidence type="ECO:0000256" key="7">
    <source>
        <dbReference type="ARBA" id="ARBA00023122"/>
    </source>
</evidence>
<dbReference type="EMBL" id="CP097562">
    <property type="protein sequence ID" value="USF23092.1"/>
    <property type="molecule type" value="Genomic_DNA"/>
</dbReference>
<dbReference type="AlphaFoldDB" id="V2QA82"/>
<protein>
    <submittedName>
        <fullName evidence="9">Uncharacterized protein</fullName>
    </submittedName>
</protein>
<reference evidence="9" key="3">
    <citation type="submission" date="2022-06" db="EMBL/GenBank/DDBJ databases">
        <title>Resources to Facilitate Use of the Altered Schaedler Flora (ASF) Mouse Model to Study Microbiome Function.</title>
        <authorList>
            <person name="Proctor A."/>
            <person name="Parvinroo S."/>
            <person name="Richie T."/>
            <person name="Jia X."/>
            <person name="Lee S.T.M."/>
            <person name="Karp P.D."/>
            <person name="Paley S."/>
            <person name="Kostic A.D."/>
            <person name="Pierre J.F."/>
            <person name="Wannemuehler M.J."/>
            <person name="Phillips G.J."/>
        </authorList>
    </citation>
    <scope>NUCLEOTIDE SEQUENCE</scope>
    <source>
        <strain evidence="9">ASF457</strain>
    </source>
</reference>
<evidence type="ECO:0000256" key="5">
    <source>
        <dbReference type="ARBA" id="ARBA00022737"/>
    </source>
</evidence>
<keyword evidence="7" id="KW-0129">CBS domain</keyword>
<dbReference type="SUPFAM" id="SSF56176">
    <property type="entry name" value="FAD-binding/transporter-associated domain-like"/>
    <property type="match status" value="1"/>
</dbReference>
<dbReference type="PANTHER" id="PTHR22777:SF32">
    <property type="entry name" value="UPF0053 INNER MEMBRANE PROTEIN YFJD"/>
    <property type="match status" value="1"/>
</dbReference>
<evidence type="ECO:0000256" key="3">
    <source>
        <dbReference type="ARBA" id="ARBA00022475"/>
    </source>
</evidence>
<dbReference type="InterPro" id="IPR005170">
    <property type="entry name" value="Transptr-assoc_dom"/>
</dbReference>
<name>V2QA82_9BACT</name>
<dbReference type="SUPFAM" id="SSF54631">
    <property type="entry name" value="CBS-domain pair"/>
    <property type="match status" value="1"/>
</dbReference>
<dbReference type="InterPro" id="IPR000644">
    <property type="entry name" value="CBS_dom"/>
</dbReference>
<dbReference type="KEGG" id="msch:N508_000147"/>
<keyword evidence="5" id="KW-0677">Repeat</keyword>
<keyword evidence="3" id="KW-1003">Cell membrane</keyword>
<evidence type="ECO:0000313" key="10">
    <source>
        <dbReference type="Proteomes" id="UP000017429"/>
    </source>
</evidence>
<dbReference type="FunFam" id="3.10.580.10:FF:000002">
    <property type="entry name" value="Magnesium/cobalt efflux protein CorC"/>
    <property type="match status" value="1"/>
</dbReference>
<organism evidence="9 10">
    <name type="scientific">Mucispirillum schaedleri ASF457</name>
    <dbReference type="NCBI Taxonomy" id="1379858"/>
    <lineage>
        <taxon>Bacteria</taxon>
        <taxon>Pseudomonadati</taxon>
        <taxon>Deferribacterota</taxon>
        <taxon>Deferribacteres</taxon>
        <taxon>Deferribacterales</taxon>
        <taxon>Mucispirillaceae</taxon>
        <taxon>Mucispirillum</taxon>
    </lineage>
</organism>
<dbReference type="InterPro" id="IPR044751">
    <property type="entry name" value="Ion_transp-like_CBS"/>
</dbReference>
<comment type="subcellular location">
    <subcellularLocation>
        <location evidence="1">Cell membrane</location>
        <topology evidence="1">Multi-pass membrane protein</topology>
    </subcellularLocation>
</comment>
<dbReference type="PROSITE" id="PS51846">
    <property type="entry name" value="CNNM"/>
    <property type="match status" value="1"/>
</dbReference>
<evidence type="ECO:0000256" key="4">
    <source>
        <dbReference type="ARBA" id="ARBA00022692"/>
    </source>
</evidence>
<sequence>MDISIWWEIAFLVISLFLSAYFSTMETAAAYLSEVKTKQLFTKDDENNLSAWITQRNKVLNTIFLGNTLFNVINVFLIIDIISKYISSYTLLISAAAAFILILMFGETIPKTLARYEVISISSRHVKILSKFYILFFPVIFISDILTAFSLKLFGKNLKKDPKFSEDELEFLINVGEKEGKLQPDKGEMITNIFDISDIDVKEIMVPRIDVTAVPENISTEEIKEIIRETEYSRIPVYRNSLDNIIGILYVKDLIRLKGTDYKMEDLLKLLRKPLFVPETKKIDLMLKEFQKNKLHIAVVVDEYGGTAGIITMEDILEEIVGDILDEYDIDSEEIKQISENKYIINGRMSVNDFCDYFNIEEFDEDDDYDTVAGLVFDIAGEVPKIGDEFIWNNFKFIIKRLENRRIDLMEVEILGGRYEYQEEAGNE</sequence>
<dbReference type="SMART" id="SM01091">
    <property type="entry name" value="CorC_HlyC"/>
    <property type="match status" value="1"/>
</dbReference>
<keyword evidence="8" id="KW-0472">Membrane</keyword>
<evidence type="ECO:0000256" key="6">
    <source>
        <dbReference type="ARBA" id="ARBA00022989"/>
    </source>
</evidence>
<evidence type="ECO:0000256" key="8">
    <source>
        <dbReference type="ARBA" id="ARBA00023136"/>
    </source>
</evidence>
<keyword evidence="10" id="KW-1185">Reference proteome</keyword>
<gene>
    <name evidence="9" type="ORF">N508_000147</name>
</gene>
<accession>V2QA82</accession>
<dbReference type="InterPro" id="IPR036318">
    <property type="entry name" value="FAD-bd_PCMH-like_sf"/>
</dbReference>
<dbReference type="GO" id="GO:0005886">
    <property type="term" value="C:plasma membrane"/>
    <property type="evidence" value="ECO:0007669"/>
    <property type="project" value="UniProtKB-SubCell"/>
</dbReference>
<dbReference type="InterPro" id="IPR046342">
    <property type="entry name" value="CBS_dom_sf"/>
</dbReference>
<dbReference type="SMART" id="SM00116">
    <property type="entry name" value="CBS"/>
    <property type="match status" value="2"/>
</dbReference>
<dbReference type="PANTHER" id="PTHR22777">
    <property type="entry name" value="HEMOLYSIN-RELATED"/>
    <property type="match status" value="1"/>
</dbReference>
<evidence type="ECO:0000313" key="9">
    <source>
        <dbReference type="EMBL" id="USF23092.1"/>
    </source>
</evidence>
<dbReference type="eggNOG" id="COG1253">
    <property type="taxonomic scope" value="Bacteria"/>
</dbReference>
<dbReference type="Gene3D" id="3.30.465.10">
    <property type="match status" value="1"/>
</dbReference>
<dbReference type="RefSeq" id="WP_023276162.1">
    <property type="nucleotide sequence ID" value="NZ_CP097562.1"/>
</dbReference>
<reference evidence="9" key="2">
    <citation type="submission" date="2022-05" db="EMBL/GenBank/DDBJ databases">
        <authorList>
            <person name="Proctor A.L."/>
            <person name="Phillips G.J."/>
            <person name="Wannemuehler M.J."/>
        </authorList>
    </citation>
    <scope>NUCLEOTIDE SEQUENCE</scope>
    <source>
        <strain evidence="9">ASF457</strain>
    </source>
</reference>